<dbReference type="EMBL" id="PUIQ01000006">
    <property type="protein sequence ID" value="PQP20287.1"/>
    <property type="molecule type" value="Genomic_DNA"/>
</dbReference>
<proteinExistence type="predicted"/>
<evidence type="ECO:0000313" key="1">
    <source>
        <dbReference type="EMBL" id="PQP20287.1"/>
    </source>
</evidence>
<reference evidence="1 2" key="1">
    <citation type="submission" date="2018-02" db="EMBL/GenBank/DDBJ databases">
        <title>Draft genome sequencing of Burkholderia cepacia Y14-15.</title>
        <authorList>
            <person name="Zheng B.-X."/>
        </authorList>
    </citation>
    <scope>NUCLEOTIDE SEQUENCE [LARGE SCALE GENOMIC DNA]</scope>
    <source>
        <strain evidence="1 2">Y14-15</strain>
    </source>
</reference>
<sequence length="107" mass="11822">MGIWMQIAYFGFAGSTQLEAEASIQLMRLEQFSPQLAGCHLAIEAMGASTRQPRYDVRLDLITRNGELRPVPHMTGTDPMNALERAFDLAERQLGTSAATGTHENSR</sequence>
<accession>A0A2S8IZS6</accession>
<organism evidence="1 2">
    <name type="scientific">Burkholderia cepacia</name>
    <name type="common">Pseudomonas cepacia</name>
    <dbReference type="NCBI Taxonomy" id="292"/>
    <lineage>
        <taxon>Bacteria</taxon>
        <taxon>Pseudomonadati</taxon>
        <taxon>Pseudomonadota</taxon>
        <taxon>Betaproteobacteria</taxon>
        <taxon>Burkholderiales</taxon>
        <taxon>Burkholderiaceae</taxon>
        <taxon>Burkholderia</taxon>
        <taxon>Burkholderia cepacia complex</taxon>
    </lineage>
</organism>
<name>A0A2S8IZS6_BURCE</name>
<dbReference type="AlphaFoldDB" id="A0A2S8IZS6"/>
<protein>
    <recommendedName>
        <fullName evidence="3">Metal ABC transporter ATPase</fullName>
    </recommendedName>
</protein>
<dbReference type="InterPro" id="IPR036567">
    <property type="entry name" value="RHF-like"/>
</dbReference>
<dbReference type="Gene3D" id="3.30.160.100">
    <property type="entry name" value="Ribosome hibernation promotion factor-like"/>
    <property type="match status" value="1"/>
</dbReference>
<dbReference type="Proteomes" id="UP000238206">
    <property type="component" value="Unassembled WGS sequence"/>
</dbReference>
<gene>
    <name evidence="1" type="ORF">C5615_06390</name>
</gene>
<evidence type="ECO:0008006" key="3">
    <source>
        <dbReference type="Google" id="ProtNLM"/>
    </source>
</evidence>
<comment type="caution">
    <text evidence="1">The sequence shown here is derived from an EMBL/GenBank/DDBJ whole genome shotgun (WGS) entry which is preliminary data.</text>
</comment>
<evidence type="ECO:0000313" key="2">
    <source>
        <dbReference type="Proteomes" id="UP000238206"/>
    </source>
</evidence>